<organism evidence="7">
    <name type="scientific">Homalodisca liturata</name>
    <dbReference type="NCBI Taxonomy" id="320908"/>
    <lineage>
        <taxon>Eukaryota</taxon>
        <taxon>Metazoa</taxon>
        <taxon>Ecdysozoa</taxon>
        <taxon>Arthropoda</taxon>
        <taxon>Hexapoda</taxon>
        <taxon>Insecta</taxon>
        <taxon>Pterygota</taxon>
        <taxon>Neoptera</taxon>
        <taxon>Paraneoptera</taxon>
        <taxon>Hemiptera</taxon>
        <taxon>Auchenorrhyncha</taxon>
        <taxon>Membracoidea</taxon>
        <taxon>Cicadellidae</taxon>
        <taxon>Cicadellinae</taxon>
        <taxon>Proconiini</taxon>
        <taxon>Homalodisca</taxon>
    </lineage>
</organism>
<keyword evidence="2 5" id="KW-0812">Transmembrane</keyword>
<feature type="transmembrane region" description="Helical" evidence="5">
    <location>
        <begin position="38"/>
        <end position="58"/>
    </location>
</feature>
<evidence type="ECO:0000256" key="4">
    <source>
        <dbReference type="ARBA" id="ARBA00023136"/>
    </source>
</evidence>
<dbReference type="AlphaFoldDB" id="A0A1B6IWN8"/>
<dbReference type="Pfam" id="PF23727">
    <property type="entry name" value="Beta-prop_FAM234A_B"/>
    <property type="match status" value="1"/>
</dbReference>
<feature type="domain" description="FAM234A/B beta-propeller" evidence="6">
    <location>
        <begin position="129"/>
        <end position="283"/>
    </location>
</feature>
<sequence>MGDYQPLRSDDAHTNNHVPVHNKPTVYYSKPMSPLRKLAFGCSILLCFITIVVFLWVVPCDWSKCPAKTQRQPIMSWDRSVEGMEIMGPLKVVRGLQGLNIVAMYRGPMLAYDGARDQFLPKAGGLISFIGASGLIAWFRKLPLLTHLDCFMLHIGDDSMQDCLVRGEHGYLALIDSLSGIAKWRAQKTIGDQLLVDVSFPVVTPDVDGDWYHDLAVTGRLENRNHRIIAIISGQTGYIMGKPMEVEGCTDINNLTLDRDYTLYYTCKNSTSKLFSERQVALVNAVQMMTNRSVVPHGTVPMTTRHLGNEWSVNGYRLNLVNSGHSPSDYQVSVTVTDHNNQSVWSPTMQQTYAMTPVVLHFQQAISGFLLKFWYWHAPHDQKKDKEGNIMNSLSERVVLVTFNATGSTHIVNASQTDIVQLCSNRTCQPELSSQTESLLIVDLDEDGSQELISYLVTFQPREKSASALPLWKLQTKLRLIRLESELPKLYEAIQRH</sequence>
<dbReference type="PANTHER" id="PTHR21419">
    <property type="match status" value="1"/>
</dbReference>
<proteinExistence type="predicted"/>
<dbReference type="EMBL" id="GECU01016361">
    <property type="protein sequence ID" value="JAS91345.1"/>
    <property type="molecule type" value="Transcribed_RNA"/>
</dbReference>
<evidence type="ECO:0000256" key="2">
    <source>
        <dbReference type="ARBA" id="ARBA00022692"/>
    </source>
</evidence>
<evidence type="ECO:0000313" key="7">
    <source>
        <dbReference type="EMBL" id="JAS91345.1"/>
    </source>
</evidence>
<dbReference type="GO" id="GO:0016020">
    <property type="term" value="C:membrane"/>
    <property type="evidence" value="ECO:0007669"/>
    <property type="project" value="UniProtKB-SubCell"/>
</dbReference>
<evidence type="ECO:0000256" key="3">
    <source>
        <dbReference type="ARBA" id="ARBA00022989"/>
    </source>
</evidence>
<dbReference type="InterPro" id="IPR045232">
    <property type="entry name" value="FAM234"/>
</dbReference>
<protein>
    <recommendedName>
        <fullName evidence="6">FAM234A/B beta-propeller domain-containing protein</fullName>
    </recommendedName>
</protein>
<gene>
    <name evidence="7" type="ORF">g.46061</name>
</gene>
<evidence type="ECO:0000256" key="1">
    <source>
        <dbReference type="ARBA" id="ARBA00004167"/>
    </source>
</evidence>
<evidence type="ECO:0000259" key="6">
    <source>
        <dbReference type="Pfam" id="PF23727"/>
    </source>
</evidence>
<dbReference type="PANTHER" id="PTHR21419:SF29">
    <property type="entry name" value="LD24894P"/>
    <property type="match status" value="1"/>
</dbReference>
<dbReference type="InterPro" id="IPR055409">
    <property type="entry name" value="Beta-prop_FAM234A_B"/>
</dbReference>
<name>A0A1B6IWN8_9HEMI</name>
<keyword evidence="3 5" id="KW-1133">Transmembrane helix</keyword>
<accession>A0A1B6IWN8</accession>
<comment type="subcellular location">
    <subcellularLocation>
        <location evidence="1">Membrane</location>
        <topology evidence="1">Single-pass membrane protein</topology>
    </subcellularLocation>
</comment>
<reference evidence="7" key="1">
    <citation type="submission" date="2015-11" db="EMBL/GenBank/DDBJ databases">
        <title>De novo transcriptome assembly of four potential Pierce s Disease insect vectors from Arizona vineyards.</title>
        <authorList>
            <person name="Tassone E.E."/>
        </authorList>
    </citation>
    <scope>NUCLEOTIDE SEQUENCE</scope>
</reference>
<evidence type="ECO:0000256" key="5">
    <source>
        <dbReference type="SAM" id="Phobius"/>
    </source>
</evidence>
<keyword evidence="4 5" id="KW-0472">Membrane</keyword>